<evidence type="ECO:0000313" key="2">
    <source>
        <dbReference type="Proteomes" id="UP001470230"/>
    </source>
</evidence>
<proteinExistence type="predicted"/>
<comment type="caution">
    <text evidence="1">The sequence shown here is derived from an EMBL/GenBank/DDBJ whole genome shotgun (WGS) entry which is preliminary data.</text>
</comment>
<keyword evidence="2" id="KW-1185">Reference proteome</keyword>
<reference evidence="1 2" key="1">
    <citation type="submission" date="2024-04" db="EMBL/GenBank/DDBJ databases">
        <title>Tritrichomonas musculus Genome.</title>
        <authorList>
            <person name="Alves-Ferreira E."/>
            <person name="Grigg M."/>
            <person name="Lorenzi H."/>
            <person name="Galac M."/>
        </authorList>
    </citation>
    <scope>NUCLEOTIDE SEQUENCE [LARGE SCALE GENOMIC DNA]</scope>
    <source>
        <strain evidence="1 2">EAF2021</strain>
    </source>
</reference>
<dbReference type="EMBL" id="JAPFFF010000002">
    <property type="protein sequence ID" value="KAK8896506.1"/>
    <property type="molecule type" value="Genomic_DNA"/>
</dbReference>
<gene>
    <name evidence="1" type="ORF">M9Y10_014413</name>
</gene>
<accession>A0ABR2L0M7</accession>
<name>A0ABR2L0M7_9EUKA</name>
<evidence type="ECO:0000313" key="1">
    <source>
        <dbReference type="EMBL" id="KAK8896506.1"/>
    </source>
</evidence>
<sequence>MDICISNPSLTAISRNKIHPNHFVQYYYQDNSSVTLNIKDKTIMYYDHNFIPLYDKWHEISGPWENEIFDKATSDNHYYHAPFTRCPVQ</sequence>
<dbReference type="Proteomes" id="UP001470230">
    <property type="component" value="Unassembled WGS sequence"/>
</dbReference>
<protein>
    <submittedName>
        <fullName evidence="1">Uncharacterized protein</fullName>
    </submittedName>
</protein>
<organism evidence="1 2">
    <name type="scientific">Tritrichomonas musculus</name>
    <dbReference type="NCBI Taxonomy" id="1915356"/>
    <lineage>
        <taxon>Eukaryota</taxon>
        <taxon>Metamonada</taxon>
        <taxon>Parabasalia</taxon>
        <taxon>Tritrichomonadida</taxon>
        <taxon>Tritrichomonadidae</taxon>
        <taxon>Tritrichomonas</taxon>
    </lineage>
</organism>